<evidence type="ECO:0000259" key="5">
    <source>
        <dbReference type="PROSITE" id="PS50984"/>
    </source>
</evidence>
<dbReference type="InterPro" id="IPR020103">
    <property type="entry name" value="PsdUridine_synth_cat_dom_sf"/>
</dbReference>
<dbReference type="InterPro" id="IPR042214">
    <property type="entry name" value="TruD_catalytic"/>
</dbReference>
<keyword evidence="7" id="KW-1185">Reference proteome</keyword>
<feature type="compositionally biased region" description="Polar residues" evidence="4">
    <location>
        <begin position="889"/>
        <end position="899"/>
    </location>
</feature>
<dbReference type="PANTHER" id="PTHR13326:SF21">
    <property type="entry name" value="PSEUDOURIDYLATE SYNTHASE PUS7L"/>
    <property type="match status" value="1"/>
</dbReference>
<proteinExistence type="inferred from homology"/>
<name>A0ABR2UY85_9PEZI</name>
<feature type="compositionally biased region" description="Polar residues" evidence="4">
    <location>
        <begin position="125"/>
        <end position="136"/>
    </location>
</feature>
<dbReference type="Gene3D" id="3.30.2350.20">
    <property type="entry name" value="TruD, catalytic domain"/>
    <property type="match status" value="3"/>
</dbReference>
<feature type="compositionally biased region" description="Polar residues" evidence="4">
    <location>
        <begin position="863"/>
        <end position="873"/>
    </location>
</feature>
<evidence type="ECO:0000313" key="6">
    <source>
        <dbReference type="EMBL" id="KAK9419246.1"/>
    </source>
</evidence>
<dbReference type="InterPro" id="IPR020119">
    <property type="entry name" value="PsdUridine_synth_TruD_CS"/>
</dbReference>
<dbReference type="PROSITE" id="PS50984">
    <property type="entry name" value="TRUD"/>
    <property type="match status" value="1"/>
</dbReference>
<dbReference type="SUPFAM" id="SSF55120">
    <property type="entry name" value="Pseudouridine synthase"/>
    <property type="match status" value="1"/>
</dbReference>
<dbReference type="EMBL" id="JARVKF010000330">
    <property type="protein sequence ID" value="KAK9419246.1"/>
    <property type="molecule type" value="Genomic_DNA"/>
</dbReference>
<reference evidence="6 7" key="1">
    <citation type="journal article" date="2024" name="J. Plant Pathol.">
        <title>Sequence and assembly of the genome of Seiridium unicorne, isolate CBS 538.82, causal agent of cypress canker disease.</title>
        <authorList>
            <person name="Scali E."/>
            <person name="Rocca G.D."/>
            <person name="Danti R."/>
            <person name="Garbelotto M."/>
            <person name="Barberini S."/>
            <person name="Baroncelli R."/>
            <person name="Emiliani G."/>
        </authorList>
    </citation>
    <scope>NUCLEOTIDE SEQUENCE [LARGE SCALE GENOMIC DNA]</scope>
    <source>
        <strain evidence="6 7">BM-138-508</strain>
    </source>
</reference>
<keyword evidence="2" id="KW-0819">tRNA processing</keyword>
<dbReference type="InterPro" id="IPR011760">
    <property type="entry name" value="PsdUridine_synth_TruD_insert"/>
</dbReference>
<dbReference type="InterPro" id="IPR001656">
    <property type="entry name" value="PsdUridine_synth_TruD"/>
</dbReference>
<feature type="compositionally biased region" description="Polar residues" evidence="4">
    <location>
        <begin position="90"/>
        <end position="101"/>
    </location>
</feature>
<sequence>MATHTAMTQGNDPDLRSSLERKLGILHFVSPKEHGWNGVLRKRFTDFQVHEIDENGEIVHLNDYFTNARDYDRAEAAKKAVVSGGHPDSISPSQTNGTGATVISPPNKAADGGAKPAAVDATDKTAPQPSSDTVTGSGAKGLIGADEKAISKDEAVGSISGSDEAKLKELLGETATNELLALHKKIIADPKARPQTHGFVKFPQIADRSARTAVHSEIRRIFSSKIDTETNSDGIIQARAQPARGNSKWGTRTDNRNRVNQPGQVKIGKFLHFSLYKENKDTMEAINILAGVLGMKPNFFSTAGTKDRRAVTVQRVSIRGRDPKKVMNANAKLRGLAIGDFKFSDKDLYLGSHNGNEFTIVMKDCTFQGLESEPFERQLEIGQAALDQALSDISKHGFINYFGTQRFGTYEIGTQILGMKILQGDLKGVVQDLLSFDPNLAATDPNTLQGDNNRLTDMYRAKALAKYKDNNDPDGAVKSLPRRCNTEFAILKHLSKQPTDFHGAVLAITRNMRNMYLHAYQSLVWNFVASKRWEVFGSSVVKGDLVFAAADDTVKVEPNDQEEYDEENIHLAETSSVKEAPKPSVRALTEEDVASGRYSITDVVLSIPGTDVIYPNNEVGEYYKEFMSKEENGSLDPHNMHRSLKAFSLTGDYRKFMGTFIGMPSGVIRSYSHDNDQLVPTDLDLIKTRQTKAHTESAAHGKAASGWNSFSQKVRDDERKQANDKFAAAQRRKADSVEDETSDARVNDTWVQTSVDGSNKRVKVGTAATGIDSGVSESQQADSMDIDQPATVTHEAASSSSLLAKASKQDEVNGPTVPEVSTVVTSTTEGSYYRRFKKVLLKLYNATLGNFLRIFSTDKRSSKTSTQASQLDPNNEIRAPRASDETTDEQATQVAQTQDGSKDCISQDEPAAPEDRKNQGQQDDSSSPTGQQKMAVILKFSLGSSAYATMVLRELQG</sequence>
<keyword evidence="3" id="KW-0413">Isomerase</keyword>
<dbReference type="CDD" id="cd02576">
    <property type="entry name" value="PseudoU_synth_ScPUS7"/>
    <property type="match status" value="1"/>
</dbReference>
<feature type="compositionally biased region" description="Basic and acidic residues" evidence="4">
    <location>
        <begin position="713"/>
        <end position="723"/>
    </location>
</feature>
<gene>
    <name evidence="6" type="ORF">SUNI508_01223</name>
</gene>
<evidence type="ECO:0000256" key="2">
    <source>
        <dbReference type="ARBA" id="ARBA00022694"/>
    </source>
</evidence>
<comment type="similarity">
    <text evidence="1">Belongs to the pseudouridine synthase TruD family.</text>
</comment>
<dbReference type="NCBIfam" id="TIGR00094">
    <property type="entry name" value="tRNA_TruD_broad"/>
    <property type="match status" value="1"/>
</dbReference>
<feature type="region of interest" description="Disordered" evidence="4">
    <location>
        <begin position="690"/>
        <end position="749"/>
    </location>
</feature>
<feature type="compositionally biased region" description="Basic and acidic residues" evidence="4">
    <location>
        <begin position="732"/>
        <end position="746"/>
    </location>
</feature>
<dbReference type="Pfam" id="PF01142">
    <property type="entry name" value="TruD"/>
    <property type="match status" value="1"/>
</dbReference>
<accession>A0ABR2UY85</accession>
<evidence type="ECO:0000256" key="1">
    <source>
        <dbReference type="ARBA" id="ARBA00007953"/>
    </source>
</evidence>
<evidence type="ECO:0000256" key="3">
    <source>
        <dbReference type="ARBA" id="ARBA00023235"/>
    </source>
</evidence>
<organism evidence="6 7">
    <name type="scientific">Seiridium unicorne</name>
    <dbReference type="NCBI Taxonomy" id="138068"/>
    <lineage>
        <taxon>Eukaryota</taxon>
        <taxon>Fungi</taxon>
        <taxon>Dikarya</taxon>
        <taxon>Ascomycota</taxon>
        <taxon>Pezizomycotina</taxon>
        <taxon>Sordariomycetes</taxon>
        <taxon>Xylariomycetidae</taxon>
        <taxon>Amphisphaeriales</taxon>
        <taxon>Sporocadaceae</taxon>
        <taxon>Seiridium</taxon>
    </lineage>
</organism>
<feature type="compositionally biased region" description="Polar residues" evidence="4">
    <location>
        <begin position="919"/>
        <end position="932"/>
    </location>
</feature>
<dbReference type="Proteomes" id="UP001408356">
    <property type="component" value="Unassembled WGS sequence"/>
</dbReference>
<evidence type="ECO:0000313" key="7">
    <source>
        <dbReference type="Proteomes" id="UP001408356"/>
    </source>
</evidence>
<feature type="region of interest" description="Disordered" evidence="4">
    <location>
        <begin position="79"/>
        <end position="140"/>
    </location>
</feature>
<dbReference type="PANTHER" id="PTHR13326">
    <property type="entry name" value="TRNA PSEUDOURIDINE SYNTHASE D"/>
    <property type="match status" value="1"/>
</dbReference>
<dbReference type="PROSITE" id="PS01268">
    <property type="entry name" value="UPF0024"/>
    <property type="match status" value="1"/>
</dbReference>
<comment type="caution">
    <text evidence="6">The sequence shown here is derived from an EMBL/GenBank/DDBJ whole genome shotgun (WGS) entry which is preliminary data.</text>
</comment>
<feature type="region of interest" description="Disordered" evidence="4">
    <location>
        <begin position="862"/>
        <end position="932"/>
    </location>
</feature>
<feature type="domain" description="TRUD" evidence="5">
    <location>
        <begin position="397"/>
        <end position="659"/>
    </location>
</feature>
<protein>
    <submittedName>
        <fullName evidence="6">TRUD domain-containing protein</fullName>
    </submittedName>
</protein>
<evidence type="ECO:0000256" key="4">
    <source>
        <dbReference type="SAM" id="MobiDB-lite"/>
    </source>
</evidence>